<dbReference type="EMBL" id="OBEB01000001">
    <property type="protein sequence ID" value="SNY42630.1"/>
    <property type="molecule type" value="Genomic_DNA"/>
</dbReference>
<evidence type="ECO:0000313" key="2">
    <source>
        <dbReference type="EMBL" id="SNY42630.1"/>
    </source>
</evidence>
<accession>A0A285I3U3</accession>
<proteinExistence type="predicted"/>
<reference evidence="3" key="1">
    <citation type="submission" date="2017-09" db="EMBL/GenBank/DDBJ databases">
        <authorList>
            <person name="Varghese N."/>
            <person name="Submissions S."/>
        </authorList>
    </citation>
    <scope>NUCLEOTIDE SEQUENCE [LARGE SCALE GENOMIC DNA]</scope>
    <source>
        <strain evidence="3">CGMCC 1.12461</strain>
    </source>
</reference>
<keyword evidence="1" id="KW-0812">Transmembrane</keyword>
<dbReference type="Proteomes" id="UP000219353">
    <property type="component" value="Unassembled WGS sequence"/>
</dbReference>
<name>A0A285I3U3_9GAMM</name>
<dbReference type="OrthoDB" id="7068314at2"/>
<protein>
    <submittedName>
        <fullName evidence="2">Uncharacterized protein</fullName>
    </submittedName>
</protein>
<keyword evidence="1" id="KW-0472">Membrane</keyword>
<gene>
    <name evidence="2" type="ORF">SAMN06297280_0468</name>
</gene>
<feature type="transmembrane region" description="Helical" evidence="1">
    <location>
        <begin position="38"/>
        <end position="59"/>
    </location>
</feature>
<feature type="transmembrane region" description="Helical" evidence="1">
    <location>
        <begin position="65"/>
        <end position="84"/>
    </location>
</feature>
<keyword evidence="1" id="KW-1133">Transmembrane helix</keyword>
<evidence type="ECO:0000256" key="1">
    <source>
        <dbReference type="SAM" id="Phobius"/>
    </source>
</evidence>
<dbReference type="RefSeq" id="WP_097109736.1">
    <property type="nucleotide sequence ID" value="NZ_OBEB01000001.1"/>
</dbReference>
<keyword evidence="3" id="KW-1185">Reference proteome</keyword>
<sequence length="103" mass="11889">MKYSKWLTETYPQLENVSDVRVQNYIKQAKDDTKKVRFVLGIFTLVLSALMGYAIGYLIARYSSFGMVERFAAILLYALLIGFLPQKFEQRLVKNRITQVVAS</sequence>
<evidence type="ECO:0000313" key="3">
    <source>
        <dbReference type="Proteomes" id="UP000219353"/>
    </source>
</evidence>
<dbReference type="AlphaFoldDB" id="A0A285I3U3"/>
<organism evidence="2 3">
    <name type="scientific">Arsukibacterium tuosuense</name>
    <dbReference type="NCBI Taxonomy" id="1323745"/>
    <lineage>
        <taxon>Bacteria</taxon>
        <taxon>Pseudomonadati</taxon>
        <taxon>Pseudomonadota</taxon>
        <taxon>Gammaproteobacteria</taxon>
        <taxon>Chromatiales</taxon>
        <taxon>Chromatiaceae</taxon>
        <taxon>Arsukibacterium</taxon>
    </lineage>
</organism>